<dbReference type="Pfam" id="PF09064">
    <property type="entry name" value="EGF_Tme5"/>
    <property type="match status" value="1"/>
</dbReference>
<keyword evidence="4 15" id="KW-0812">Transmembrane</keyword>
<comment type="subcellular location">
    <subcellularLocation>
        <location evidence="1">Membrane</location>
        <topology evidence="1">Single-pass type I membrane protein</topology>
    </subcellularLocation>
</comment>
<dbReference type="InterPro" id="IPR015149">
    <property type="entry name" value="Tme5_EGF-like"/>
</dbReference>
<dbReference type="EMBL" id="GBXM01010322">
    <property type="protein sequence ID" value="JAH98255.1"/>
    <property type="molecule type" value="Transcribed_RNA"/>
</dbReference>
<dbReference type="GO" id="GO:0030246">
    <property type="term" value="F:carbohydrate binding"/>
    <property type="evidence" value="ECO:0007669"/>
    <property type="project" value="UniProtKB-KW"/>
</dbReference>
<protein>
    <recommendedName>
        <fullName evidence="2">Thrombomodulin</fullName>
    </recommendedName>
</protein>
<name>A0A0E9X8V5_ANGAN</name>
<feature type="domain" description="EGF-like" evidence="16">
    <location>
        <begin position="21"/>
        <end position="60"/>
    </location>
</feature>
<feature type="transmembrane region" description="Helical" evidence="15">
    <location>
        <begin position="171"/>
        <end position="191"/>
    </location>
</feature>
<keyword evidence="8" id="KW-0325">Glycoprotein</keyword>
<accession>A0A0E9X8V5</accession>
<evidence type="ECO:0000256" key="5">
    <source>
        <dbReference type="ARBA" id="ARBA00022729"/>
    </source>
</evidence>
<dbReference type="PROSITE" id="PS50026">
    <property type="entry name" value="EGF_3"/>
    <property type="match status" value="2"/>
</dbReference>
<evidence type="ECO:0000313" key="17">
    <source>
        <dbReference type="EMBL" id="JAH98255.1"/>
    </source>
</evidence>
<evidence type="ECO:0000256" key="1">
    <source>
        <dbReference type="ARBA" id="ARBA00004479"/>
    </source>
</evidence>
<dbReference type="InterPro" id="IPR051505">
    <property type="entry name" value="C-type_lectin_domain"/>
</dbReference>
<evidence type="ECO:0000259" key="16">
    <source>
        <dbReference type="PROSITE" id="PS50026"/>
    </source>
</evidence>
<evidence type="ECO:0000256" key="7">
    <source>
        <dbReference type="ARBA" id="ARBA00022737"/>
    </source>
</evidence>
<evidence type="ECO:0000256" key="10">
    <source>
        <dbReference type="ARBA" id="ARBA00023136"/>
    </source>
</evidence>
<dbReference type="GO" id="GO:0016020">
    <property type="term" value="C:membrane"/>
    <property type="evidence" value="ECO:0007669"/>
    <property type="project" value="UniProtKB-SubCell"/>
</dbReference>
<evidence type="ECO:0000256" key="11">
    <source>
        <dbReference type="ARBA" id="ARBA00023157"/>
    </source>
</evidence>
<comment type="function">
    <text evidence="12">Endothelial cell receptor that plays a critical role in regulating several physiological processes including hemostasis, coagulation, fibrinolysis, inflammation, and angiogenesis. Acts as a cofactor for thrombin activation of protein C/PROC on the surface of vascular endothelial cells leading to initiation of the activated protein C anticoagulant pathway. Also accelerates the activation of the plasma carboxypeptidase B2/CPB2, which catalyzes removal of C-terminal basic amino acids from its substrates including kinins or anaphylatoxins leading to fibrinolysis inhibition. Plays critical protective roles in changing the cleavage specificity of protease-activated receptor 1/PAR1, inhibiting endothelial cell permeability and inflammation. Suppresses inflammation distinctly from its anticoagulant cofactor activity by sequestering HMGB1 thereby preventing it from engaging cellular receptors such as RAGE and contributing to the inflammatory response.</text>
</comment>
<evidence type="ECO:0000256" key="6">
    <source>
        <dbReference type="ARBA" id="ARBA00022734"/>
    </source>
</evidence>
<evidence type="ECO:0000256" key="12">
    <source>
        <dbReference type="ARBA" id="ARBA00045242"/>
    </source>
</evidence>
<proteinExistence type="predicted"/>
<evidence type="ECO:0000256" key="8">
    <source>
        <dbReference type="ARBA" id="ARBA00022974"/>
    </source>
</evidence>
<evidence type="ECO:0000256" key="2">
    <source>
        <dbReference type="ARBA" id="ARBA00019822"/>
    </source>
</evidence>
<dbReference type="PRINTS" id="PR00907">
    <property type="entry name" value="THRMBOMODULN"/>
</dbReference>
<dbReference type="PROSITE" id="PS01187">
    <property type="entry name" value="EGF_CA"/>
    <property type="match status" value="2"/>
</dbReference>
<dbReference type="Pfam" id="PF00008">
    <property type="entry name" value="EGF"/>
    <property type="match status" value="1"/>
</dbReference>
<dbReference type="SUPFAM" id="SSF57184">
    <property type="entry name" value="Growth factor receptor domain"/>
    <property type="match status" value="1"/>
</dbReference>
<dbReference type="PANTHER" id="PTHR14789">
    <property type="entry name" value="CHONDROLECTIN VARIANT CHODLFDELTAE"/>
    <property type="match status" value="1"/>
</dbReference>
<feature type="domain" description="EGF-like" evidence="16">
    <location>
        <begin position="100"/>
        <end position="137"/>
    </location>
</feature>
<keyword evidence="8" id="KW-0654">Proteoglycan</keyword>
<evidence type="ECO:0000256" key="15">
    <source>
        <dbReference type="SAM" id="Phobius"/>
    </source>
</evidence>
<comment type="caution">
    <text evidence="14">Lacks conserved residue(s) required for the propagation of feature annotation.</text>
</comment>
<reference evidence="17" key="2">
    <citation type="journal article" date="2015" name="Fish Shellfish Immunol.">
        <title>Early steps in the European eel (Anguilla anguilla)-Vibrio vulnificus interaction in the gills: Role of the RtxA13 toxin.</title>
        <authorList>
            <person name="Callol A."/>
            <person name="Pajuelo D."/>
            <person name="Ebbesson L."/>
            <person name="Teles M."/>
            <person name="MacKenzie S."/>
            <person name="Amaro C."/>
        </authorList>
    </citation>
    <scope>NUCLEOTIDE SEQUENCE</scope>
</reference>
<dbReference type="SMART" id="SM00181">
    <property type="entry name" value="EGF"/>
    <property type="match status" value="3"/>
</dbReference>
<dbReference type="GO" id="GO:0004888">
    <property type="term" value="F:transmembrane signaling receptor activity"/>
    <property type="evidence" value="ECO:0007669"/>
    <property type="project" value="InterPro"/>
</dbReference>
<keyword evidence="9 15" id="KW-1133">Transmembrane helix</keyword>
<keyword evidence="7" id="KW-0677">Repeat</keyword>
<evidence type="ECO:0000256" key="4">
    <source>
        <dbReference type="ARBA" id="ARBA00022692"/>
    </source>
</evidence>
<evidence type="ECO:0000256" key="9">
    <source>
        <dbReference type="ARBA" id="ARBA00022989"/>
    </source>
</evidence>
<evidence type="ECO:0000256" key="14">
    <source>
        <dbReference type="PROSITE-ProRule" id="PRU00076"/>
    </source>
</evidence>
<dbReference type="PANTHER" id="PTHR14789:SF9">
    <property type="entry name" value="THROMBOMODULIN"/>
    <property type="match status" value="1"/>
</dbReference>
<dbReference type="AlphaFoldDB" id="A0A0E9X8V5"/>
<evidence type="ECO:0000256" key="13">
    <source>
        <dbReference type="ARBA" id="ARBA00046453"/>
    </source>
</evidence>
<keyword evidence="3 14" id="KW-0245">EGF-like domain</keyword>
<dbReference type="CDD" id="cd00054">
    <property type="entry name" value="EGF_CA"/>
    <property type="match status" value="2"/>
</dbReference>
<reference evidence="17" key="1">
    <citation type="submission" date="2014-11" db="EMBL/GenBank/DDBJ databases">
        <authorList>
            <person name="Amaro Gonzalez C."/>
        </authorList>
    </citation>
    <scope>NUCLEOTIDE SEQUENCE</scope>
</reference>
<organism evidence="17">
    <name type="scientific">Anguilla anguilla</name>
    <name type="common">European freshwater eel</name>
    <name type="synonym">Muraena anguilla</name>
    <dbReference type="NCBI Taxonomy" id="7936"/>
    <lineage>
        <taxon>Eukaryota</taxon>
        <taxon>Metazoa</taxon>
        <taxon>Chordata</taxon>
        <taxon>Craniata</taxon>
        <taxon>Vertebrata</taxon>
        <taxon>Euteleostomi</taxon>
        <taxon>Actinopterygii</taxon>
        <taxon>Neopterygii</taxon>
        <taxon>Teleostei</taxon>
        <taxon>Anguilliformes</taxon>
        <taxon>Anguillidae</taxon>
        <taxon>Anguilla</taxon>
    </lineage>
</organism>
<dbReference type="Pfam" id="PF07645">
    <property type="entry name" value="EGF_CA"/>
    <property type="match status" value="1"/>
</dbReference>
<dbReference type="InterPro" id="IPR018097">
    <property type="entry name" value="EGF_Ca-bd_CS"/>
</dbReference>
<keyword evidence="10 15" id="KW-0472">Membrane</keyword>
<keyword evidence="6" id="KW-0430">Lectin</keyword>
<dbReference type="InterPro" id="IPR049883">
    <property type="entry name" value="NOTCH1_EGF-like"/>
</dbReference>
<keyword evidence="11" id="KW-1015">Disulfide bond</keyword>
<dbReference type="InterPro" id="IPR000742">
    <property type="entry name" value="EGF"/>
</dbReference>
<dbReference type="Gene3D" id="2.10.25.10">
    <property type="entry name" value="Laminin"/>
    <property type="match status" value="4"/>
</dbReference>
<keyword evidence="5" id="KW-0732">Signal</keyword>
<evidence type="ECO:0000256" key="3">
    <source>
        <dbReference type="ARBA" id="ARBA00022536"/>
    </source>
</evidence>
<sequence>MGSYECHCLDGFKKENGNCEDIDECFMSPCEHWCKNTRGSYTCSCFEGFRQRIDDHTQCEIYCDKNECPARCDINDPTECRCPEGYIMDMPLQDKRVCVDIDECSANFCSHGCTNTFGSYICSCPVGFTLIDGYKCEDYSEEGSGFTTPSDTVTPTSNYTTDITSAMTPGGLLGIMVCIVLMILIIVFLVHQISKRRSSWKVACIHKNQGEDLQDLQQVTTEKYTKKSIFVNRDLKQDT</sequence>
<dbReference type="InterPro" id="IPR009030">
    <property type="entry name" value="Growth_fac_rcpt_cys_sf"/>
</dbReference>
<comment type="subunit">
    <text evidence="13">Interacts with ITGAL, ITGAM and ITGB2. Interacts with thrombin/F2; this interaction switches the specificity of thrombin from a procoagulant to an anticoagulant and antifibrinolytic protease. Interacts with ANGP1 and ANGP2; these interactions significantly inhibit the generation of activated PC and TAFIa/CPB2 by the thrombin/thrombomodulin complex. Interacts with PF4; this interaction enhances generation of activated protein C. Interacts with HMGB1; this interaction inhibits HMGB1 inflammatory activity.</text>
</comment>
<dbReference type="SMART" id="SM00179">
    <property type="entry name" value="EGF_CA"/>
    <property type="match status" value="3"/>
</dbReference>
<dbReference type="PROSITE" id="PS01186">
    <property type="entry name" value="EGF_2"/>
    <property type="match status" value="2"/>
</dbReference>
<dbReference type="InterPro" id="IPR000152">
    <property type="entry name" value="EGF-type_Asp/Asn_hydroxyl_site"/>
</dbReference>
<dbReference type="PROSITE" id="PS00010">
    <property type="entry name" value="ASX_HYDROXYL"/>
    <property type="match status" value="2"/>
</dbReference>
<dbReference type="GO" id="GO:0005509">
    <property type="term" value="F:calcium ion binding"/>
    <property type="evidence" value="ECO:0007669"/>
    <property type="project" value="InterPro"/>
</dbReference>
<dbReference type="InterPro" id="IPR001881">
    <property type="entry name" value="EGF-like_Ca-bd_dom"/>
</dbReference>